<dbReference type="VEuPathDB" id="FungiDB:VP01_1004g13"/>
<reference evidence="1 2" key="1">
    <citation type="submission" date="2015-08" db="EMBL/GenBank/DDBJ databases">
        <title>Next Generation Sequencing and Analysis of the Genome of Puccinia sorghi L Schw, the Causal Agent of Maize Common Rust.</title>
        <authorList>
            <person name="Rochi L."/>
            <person name="Burguener G."/>
            <person name="Darino M."/>
            <person name="Turjanski A."/>
            <person name="Kreff E."/>
            <person name="Dieguez M.J."/>
            <person name="Sacco F."/>
        </authorList>
    </citation>
    <scope>NUCLEOTIDE SEQUENCE [LARGE SCALE GENOMIC DNA]</scope>
    <source>
        <strain evidence="1 2">RO10H11247</strain>
    </source>
</reference>
<evidence type="ECO:0000313" key="1">
    <source>
        <dbReference type="EMBL" id="KNZ64685.1"/>
    </source>
</evidence>
<dbReference type="OrthoDB" id="2503017at2759"/>
<keyword evidence="2" id="KW-1185">Reference proteome</keyword>
<comment type="caution">
    <text evidence="1">The sequence shown here is derived from an EMBL/GenBank/DDBJ whole genome shotgun (WGS) entry which is preliminary data.</text>
</comment>
<name>A0A0L6VWP0_9BASI</name>
<sequence>MIKLVFLIETLRTRHLSSTTVESNEMEKLESTILKMALKAILLLTSDRFSLWKNEVESMLDLQELDDNLTSKEGTLPKSQDVQLRTILTSKLESSIYGNIIDHKNEKNAKAILKAISLPLHKCQIELKTCSETTPSLLKQSTGHEGRKWLKDNPIVFSLIIQGNARNGLRIPCPATQNPIAGLFTLSVDLLIFLDPVEFALRQWLPAFVHLYLKESENSSLTLALQLIWYHILTFFAV</sequence>
<dbReference type="AlphaFoldDB" id="A0A0L6VWP0"/>
<gene>
    <name evidence="1" type="ORF">VP01_1004g13</name>
</gene>
<dbReference type="EMBL" id="LAVV01000055">
    <property type="protein sequence ID" value="KNZ64685.1"/>
    <property type="molecule type" value="Genomic_DNA"/>
</dbReference>
<protein>
    <submittedName>
        <fullName evidence="1">Uncharacterized protein</fullName>
    </submittedName>
</protein>
<accession>A0A0L6VWP0</accession>
<dbReference type="Proteomes" id="UP000037035">
    <property type="component" value="Unassembled WGS sequence"/>
</dbReference>
<proteinExistence type="predicted"/>
<evidence type="ECO:0000313" key="2">
    <source>
        <dbReference type="Proteomes" id="UP000037035"/>
    </source>
</evidence>
<organism evidence="1 2">
    <name type="scientific">Puccinia sorghi</name>
    <dbReference type="NCBI Taxonomy" id="27349"/>
    <lineage>
        <taxon>Eukaryota</taxon>
        <taxon>Fungi</taxon>
        <taxon>Dikarya</taxon>
        <taxon>Basidiomycota</taxon>
        <taxon>Pucciniomycotina</taxon>
        <taxon>Pucciniomycetes</taxon>
        <taxon>Pucciniales</taxon>
        <taxon>Pucciniaceae</taxon>
        <taxon>Puccinia</taxon>
    </lineage>
</organism>